<feature type="signal peptide" evidence="2">
    <location>
        <begin position="1"/>
        <end position="18"/>
    </location>
</feature>
<reference evidence="3" key="1">
    <citation type="journal article" date="2020" name="Stud. Mycol.">
        <title>101 Dothideomycetes genomes: a test case for predicting lifestyles and emergence of pathogens.</title>
        <authorList>
            <person name="Haridas S."/>
            <person name="Albert R."/>
            <person name="Binder M."/>
            <person name="Bloem J."/>
            <person name="Labutti K."/>
            <person name="Salamov A."/>
            <person name="Andreopoulos B."/>
            <person name="Baker S."/>
            <person name="Barry K."/>
            <person name="Bills G."/>
            <person name="Bluhm B."/>
            <person name="Cannon C."/>
            <person name="Castanera R."/>
            <person name="Culley D."/>
            <person name="Daum C."/>
            <person name="Ezra D."/>
            <person name="Gonzalez J."/>
            <person name="Henrissat B."/>
            <person name="Kuo A."/>
            <person name="Liang C."/>
            <person name="Lipzen A."/>
            <person name="Lutzoni F."/>
            <person name="Magnuson J."/>
            <person name="Mondo S."/>
            <person name="Nolan M."/>
            <person name="Ohm R."/>
            <person name="Pangilinan J."/>
            <person name="Park H.-J."/>
            <person name="Ramirez L."/>
            <person name="Alfaro M."/>
            <person name="Sun H."/>
            <person name="Tritt A."/>
            <person name="Yoshinaga Y."/>
            <person name="Zwiers L.-H."/>
            <person name="Turgeon B."/>
            <person name="Goodwin S."/>
            <person name="Spatafora J."/>
            <person name="Crous P."/>
            <person name="Grigoriev I."/>
        </authorList>
    </citation>
    <scope>NUCLEOTIDE SEQUENCE</scope>
    <source>
        <strain evidence="3">CBS 122368</strain>
    </source>
</reference>
<evidence type="ECO:0000256" key="2">
    <source>
        <dbReference type="SAM" id="SignalP"/>
    </source>
</evidence>
<dbReference type="RefSeq" id="XP_033678407.1">
    <property type="nucleotide sequence ID" value="XM_033830115.1"/>
</dbReference>
<gene>
    <name evidence="3" type="ORF">BU26DRAFT_523718</name>
</gene>
<dbReference type="AlphaFoldDB" id="A0A6A6I0I7"/>
<name>A0A6A6I0I7_9PLEO</name>
<evidence type="ECO:0000313" key="3">
    <source>
        <dbReference type="EMBL" id="KAF2243403.1"/>
    </source>
</evidence>
<evidence type="ECO:0000256" key="1">
    <source>
        <dbReference type="SAM" id="MobiDB-lite"/>
    </source>
</evidence>
<feature type="chain" id="PRO_5025444298" evidence="2">
    <location>
        <begin position="19"/>
        <end position="140"/>
    </location>
</feature>
<dbReference type="EMBL" id="ML987205">
    <property type="protein sequence ID" value="KAF2243403.1"/>
    <property type="molecule type" value="Genomic_DNA"/>
</dbReference>
<sequence length="140" mass="13593">MRVSVLGPALLFLVSARAQETSEGILTIQTSVPPSVGTSGGFGIETDTTSNTITVPQATTGLVTSAEMSIPPGETPITTGLSSTGSPSGGSETPSTTGSGAPEQSTGAAPAGVVVDGGSGMFALAMSGLSVMLGVAWTSF</sequence>
<keyword evidence="4" id="KW-1185">Reference proteome</keyword>
<dbReference type="GeneID" id="54583445"/>
<feature type="compositionally biased region" description="Low complexity" evidence="1">
    <location>
        <begin position="75"/>
        <end position="100"/>
    </location>
</feature>
<keyword evidence="2" id="KW-0732">Signal</keyword>
<feature type="region of interest" description="Disordered" evidence="1">
    <location>
        <begin position="67"/>
        <end position="112"/>
    </location>
</feature>
<dbReference type="Proteomes" id="UP000800094">
    <property type="component" value="Unassembled WGS sequence"/>
</dbReference>
<protein>
    <submittedName>
        <fullName evidence="3">Uncharacterized protein</fullName>
    </submittedName>
</protein>
<proteinExistence type="predicted"/>
<evidence type="ECO:0000313" key="4">
    <source>
        <dbReference type="Proteomes" id="UP000800094"/>
    </source>
</evidence>
<organism evidence="3 4">
    <name type="scientific">Trematosphaeria pertusa</name>
    <dbReference type="NCBI Taxonomy" id="390896"/>
    <lineage>
        <taxon>Eukaryota</taxon>
        <taxon>Fungi</taxon>
        <taxon>Dikarya</taxon>
        <taxon>Ascomycota</taxon>
        <taxon>Pezizomycotina</taxon>
        <taxon>Dothideomycetes</taxon>
        <taxon>Pleosporomycetidae</taxon>
        <taxon>Pleosporales</taxon>
        <taxon>Massarineae</taxon>
        <taxon>Trematosphaeriaceae</taxon>
        <taxon>Trematosphaeria</taxon>
    </lineage>
</organism>
<accession>A0A6A6I0I7</accession>